<gene>
    <name evidence="3" type="ORF">WA026_008978</name>
</gene>
<reference evidence="3 4" key="1">
    <citation type="submission" date="2023-03" db="EMBL/GenBank/DDBJ databases">
        <title>Genome insight into feeding habits of ladybird beetles.</title>
        <authorList>
            <person name="Li H.-S."/>
            <person name="Huang Y.-H."/>
            <person name="Pang H."/>
        </authorList>
    </citation>
    <scope>NUCLEOTIDE SEQUENCE [LARGE SCALE GENOMIC DNA]</scope>
    <source>
        <strain evidence="3">SYSU_2023b</strain>
        <tissue evidence="3">Whole body</tissue>
    </source>
</reference>
<accession>A0AAW1VDW2</accession>
<evidence type="ECO:0000256" key="2">
    <source>
        <dbReference type="SAM" id="SignalP"/>
    </source>
</evidence>
<dbReference type="EMBL" id="JARQZJ010000124">
    <property type="protein sequence ID" value="KAK9890174.1"/>
    <property type="molecule type" value="Genomic_DNA"/>
</dbReference>
<dbReference type="Proteomes" id="UP001431783">
    <property type="component" value="Unassembled WGS sequence"/>
</dbReference>
<dbReference type="AlphaFoldDB" id="A0AAW1VDW2"/>
<keyword evidence="4" id="KW-1185">Reference proteome</keyword>
<feature type="region of interest" description="Disordered" evidence="1">
    <location>
        <begin position="19"/>
        <end position="44"/>
    </location>
</feature>
<feature type="compositionally biased region" description="Polar residues" evidence="1">
    <location>
        <begin position="102"/>
        <end position="125"/>
    </location>
</feature>
<proteinExistence type="predicted"/>
<name>A0AAW1VDW2_9CUCU</name>
<protein>
    <submittedName>
        <fullName evidence="3">Uncharacterized protein</fullName>
    </submittedName>
</protein>
<sequence length="212" mass="23556">MKSLLVLCALVMLSEAQRPSYASSGPIGRPGLHSRFKTDNATSTSTTVLVENRVGEDGSTQKIPVDARGDVNLVNTLNSWDRDHRPYWLLNADHIERARNTTRLPQQTGQSTAPPTQLNNRNQLDSQSNGGSFGGSQGNMQAGQGGFQGNAGQGSFQGGQGRFPENQQSQTGRNPQRQEDLLNRPRPQYDNYHGHRYIERPSRFPHRRTIYV</sequence>
<comment type="caution">
    <text evidence="3">The sequence shown here is derived from an EMBL/GenBank/DDBJ whole genome shotgun (WGS) entry which is preliminary data.</text>
</comment>
<feature type="region of interest" description="Disordered" evidence="1">
    <location>
        <begin position="102"/>
        <end position="195"/>
    </location>
</feature>
<feature type="chain" id="PRO_5043374030" evidence="2">
    <location>
        <begin position="17"/>
        <end position="212"/>
    </location>
</feature>
<feature type="compositionally biased region" description="Polar residues" evidence="1">
    <location>
        <begin position="165"/>
        <end position="175"/>
    </location>
</feature>
<organism evidence="3 4">
    <name type="scientific">Henosepilachna vigintioctopunctata</name>
    <dbReference type="NCBI Taxonomy" id="420089"/>
    <lineage>
        <taxon>Eukaryota</taxon>
        <taxon>Metazoa</taxon>
        <taxon>Ecdysozoa</taxon>
        <taxon>Arthropoda</taxon>
        <taxon>Hexapoda</taxon>
        <taxon>Insecta</taxon>
        <taxon>Pterygota</taxon>
        <taxon>Neoptera</taxon>
        <taxon>Endopterygota</taxon>
        <taxon>Coleoptera</taxon>
        <taxon>Polyphaga</taxon>
        <taxon>Cucujiformia</taxon>
        <taxon>Coccinelloidea</taxon>
        <taxon>Coccinellidae</taxon>
        <taxon>Epilachninae</taxon>
        <taxon>Epilachnini</taxon>
        <taxon>Henosepilachna</taxon>
    </lineage>
</organism>
<keyword evidence="2" id="KW-0732">Signal</keyword>
<feature type="signal peptide" evidence="2">
    <location>
        <begin position="1"/>
        <end position="16"/>
    </location>
</feature>
<evidence type="ECO:0000313" key="3">
    <source>
        <dbReference type="EMBL" id="KAK9890174.1"/>
    </source>
</evidence>
<evidence type="ECO:0000313" key="4">
    <source>
        <dbReference type="Proteomes" id="UP001431783"/>
    </source>
</evidence>
<evidence type="ECO:0000256" key="1">
    <source>
        <dbReference type="SAM" id="MobiDB-lite"/>
    </source>
</evidence>
<feature type="compositionally biased region" description="Gly residues" evidence="1">
    <location>
        <begin position="131"/>
        <end position="161"/>
    </location>
</feature>